<dbReference type="PANTHER" id="PTHR43353:SF5">
    <property type="entry name" value="SUCCINATE-SEMIALDEHYDE DEHYDROGENASE, MITOCHONDRIAL"/>
    <property type="match status" value="1"/>
</dbReference>
<comment type="similarity">
    <text evidence="1 5">Belongs to the aldehyde dehydrogenase family.</text>
</comment>
<evidence type="ECO:0000256" key="5">
    <source>
        <dbReference type="RuleBase" id="RU003345"/>
    </source>
</evidence>
<evidence type="ECO:0000256" key="4">
    <source>
        <dbReference type="PROSITE-ProRule" id="PRU10007"/>
    </source>
</evidence>
<evidence type="ECO:0000313" key="8">
    <source>
        <dbReference type="Proteomes" id="UP000322084"/>
    </source>
</evidence>
<evidence type="ECO:0000256" key="2">
    <source>
        <dbReference type="ARBA" id="ARBA00023002"/>
    </source>
</evidence>
<dbReference type="RefSeq" id="WP_149999516.1">
    <property type="nucleotide sequence ID" value="NZ_BKCL01000001.1"/>
</dbReference>
<dbReference type="PANTHER" id="PTHR43353">
    <property type="entry name" value="SUCCINATE-SEMIALDEHYDE DEHYDROGENASE, MITOCHONDRIAL"/>
    <property type="match status" value="1"/>
</dbReference>
<dbReference type="Gene3D" id="3.40.605.10">
    <property type="entry name" value="Aldehyde Dehydrogenase, Chain A, domain 1"/>
    <property type="match status" value="1"/>
</dbReference>
<protein>
    <submittedName>
        <fullName evidence="7">NAD-dependent succinate-semialdehyde dehydrogenase</fullName>
    </submittedName>
</protein>
<dbReference type="InterPro" id="IPR015590">
    <property type="entry name" value="Aldehyde_DH_dom"/>
</dbReference>
<dbReference type="FunFam" id="3.40.309.10:FF:000004">
    <property type="entry name" value="Succinate-semialdehyde dehydrogenase I"/>
    <property type="match status" value="1"/>
</dbReference>
<comment type="caution">
    <text evidence="7">The sequence shown here is derived from an EMBL/GenBank/DDBJ whole genome shotgun (WGS) entry which is preliminary data.</text>
</comment>
<reference evidence="7 8" key="1">
    <citation type="submission" date="2019-09" db="EMBL/GenBank/DDBJ databases">
        <title>NBRP : Genome information of microbial organism related human and environment.</title>
        <authorList>
            <person name="Hattori M."/>
            <person name="Oshima K."/>
            <person name="Inaba H."/>
            <person name="Suda W."/>
            <person name="Sakamoto M."/>
            <person name="Iino T."/>
            <person name="Kitahara M."/>
            <person name="Oshida Y."/>
            <person name="Iida T."/>
            <person name="Kudo T."/>
            <person name="Itoh T."/>
            <person name="Ohkuma M."/>
        </authorList>
    </citation>
    <scope>NUCLEOTIDE SEQUENCE [LARGE SCALE GENOMIC DNA]</scope>
    <source>
        <strain evidence="7 8">Hi-2</strain>
    </source>
</reference>
<evidence type="ECO:0000259" key="6">
    <source>
        <dbReference type="Pfam" id="PF00171"/>
    </source>
</evidence>
<dbReference type="GO" id="GO:0009450">
    <property type="term" value="P:gamma-aminobutyric acid catabolic process"/>
    <property type="evidence" value="ECO:0007669"/>
    <property type="project" value="InterPro"/>
</dbReference>
<dbReference type="CDD" id="cd07103">
    <property type="entry name" value="ALDH_F5_SSADH_GabD"/>
    <property type="match status" value="1"/>
</dbReference>
<dbReference type="Proteomes" id="UP000322084">
    <property type="component" value="Unassembled WGS sequence"/>
</dbReference>
<evidence type="ECO:0000313" key="7">
    <source>
        <dbReference type="EMBL" id="GEQ96955.1"/>
    </source>
</evidence>
<dbReference type="SUPFAM" id="SSF53720">
    <property type="entry name" value="ALDH-like"/>
    <property type="match status" value="1"/>
</dbReference>
<dbReference type="InterPro" id="IPR029510">
    <property type="entry name" value="Ald_DH_CS_GLU"/>
</dbReference>
<gene>
    <name evidence="7" type="primary">blcA</name>
    <name evidence="7" type="ORF">JCM17844_05920</name>
</gene>
<dbReference type="InterPro" id="IPR010102">
    <property type="entry name" value="Succ_semiAld_DH"/>
</dbReference>
<organism evidence="7 8">
    <name type="scientific">Iodidimonas gelatinilytica</name>
    <dbReference type="NCBI Taxonomy" id="1236966"/>
    <lineage>
        <taxon>Bacteria</taxon>
        <taxon>Pseudomonadati</taxon>
        <taxon>Pseudomonadota</taxon>
        <taxon>Alphaproteobacteria</taxon>
        <taxon>Iodidimonadales</taxon>
        <taxon>Iodidimonadaceae</taxon>
        <taxon>Iodidimonas</taxon>
    </lineage>
</organism>
<dbReference type="InterPro" id="IPR016160">
    <property type="entry name" value="Ald_DH_CS_CYS"/>
</dbReference>
<dbReference type="PROSITE" id="PS00070">
    <property type="entry name" value="ALDEHYDE_DEHYDR_CYS"/>
    <property type="match status" value="1"/>
</dbReference>
<evidence type="ECO:0000256" key="3">
    <source>
        <dbReference type="ARBA" id="ARBA00023097"/>
    </source>
</evidence>
<dbReference type="AlphaFoldDB" id="A0A5A7MPP4"/>
<dbReference type="InterPro" id="IPR016163">
    <property type="entry name" value="Ald_DH_C"/>
</dbReference>
<feature type="domain" description="Aldehyde dehydrogenase" evidence="6">
    <location>
        <begin position="24"/>
        <end position="482"/>
    </location>
</feature>
<feature type="active site" evidence="4">
    <location>
        <position position="260"/>
    </location>
</feature>
<dbReference type="InterPro" id="IPR016162">
    <property type="entry name" value="Ald_DH_N"/>
</dbReference>
<dbReference type="GO" id="GO:0004777">
    <property type="term" value="F:succinate-semialdehyde dehydrogenase (NAD+) activity"/>
    <property type="evidence" value="ECO:0007669"/>
    <property type="project" value="TreeGrafter"/>
</dbReference>
<proteinExistence type="inferred from homology"/>
<accession>A0A5A7MPP4</accession>
<dbReference type="Gene3D" id="3.40.309.10">
    <property type="entry name" value="Aldehyde Dehydrogenase, Chain A, domain 2"/>
    <property type="match status" value="1"/>
</dbReference>
<keyword evidence="2 5" id="KW-0560">Oxidoreductase</keyword>
<evidence type="ECO:0000256" key="1">
    <source>
        <dbReference type="ARBA" id="ARBA00009986"/>
    </source>
</evidence>
<keyword evidence="3" id="KW-0558">Oxidation</keyword>
<sequence length="487" mass="51884">MLTNTVVLKNRGLLRQQAFVNGQWIDASNKDTYEVLNPATGAVIATVPSLSADEVELAIHGAAKAQKDWAAKTAQERSRILRRWFELMHENAEDLALLMTTEQGKPLAEARGEVAYAASFIEWFSEEARRVYGRIIPQPSNDRRLMVMKQPIGVVGAITPWNFPAAMLTRKAGPALAAGCAMVAKPAEDTPLTALALGVLAAEAGVPDGVLNIVTGKPEVVGPALMGSSIVRKVSFTGSTAVGKLLMRQAADTVKKLSLELGGNAPFIVFDDADVDAAVDGVMASKYRNTGQTCVCANRIFVQSGIYDSFTQKLAEKVSTMKVGAGTEDGVVQGPLINKAALEKVKRHVADAKAKGGRVLTGGDVHERGGSFFQPTVIADATPDMQVFVEETFGPVAPIFRFETEDEAVALANDTPFGLASYFFSRDLARIFRAAEALESGIVAVNSGVFSTEVAPFGGVKESGLGREGGQEGIEEYLETKFLCLGL</sequence>
<dbReference type="Pfam" id="PF00171">
    <property type="entry name" value="Aldedh"/>
    <property type="match status" value="1"/>
</dbReference>
<dbReference type="NCBIfam" id="TIGR01780">
    <property type="entry name" value="SSADH"/>
    <property type="match status" value="1"/>
</dbReference>
<name>A0A5A7MPP4_9PROT</name>
<dbReference type="PROSITE" id="PS00687">
    <property type="entry name" value="ALDEHYDE_DEHYDR_GLU"/>
    <property type="match status" value="1"/>
</dbReference>
<dbReference type="GO" id="GO:0005829">
    <property type="term" value="C:cytosol"/>
    <property type="evidence" value="ECO:0007669"/>
    <property type="project" value="TreeGrafter"/>
</dbReference>
<dbReference type="FunFam" id="3.40.605.10:FF:000026">
    <property type="entry name" value="Aldehyde dehydrogenase, putative"/>
    <property type="match status" value="1"/>
</dbReference>
<dbReference type="InterPro" id="IPR050740">
    <property type="entry name" value="Aldehyde_DH_Superfamily"/>
</dbReference>
<dbReference type="InterPro" id="IPR016161">
    <property type="entry name" value="Ald_DH/histidinol_DH"/>
</dbReference>
<dbReference type="EMBL" id="BKCL01000001">
    <property type="protein sequence ID" value="GEQ96955.1"/>
    <property type="molecule type" value="Genomic_DNA"/>
</dbReference>
<dbReference type="FunFam" id="3.40.605.10:FF:000005">
    <property type="entry name" value="Succinate-semialdehyde dehydrogenase I"/>
    <property type="match status" value="1"/>
</dbReference>